<dbReference type="AlphaFoldDB" id="A0A0A2TFK5"/>
<proteinExistence type="predicted"/>
<evidence type="ECO:0000313" key="1">
    <source>
        <dbReference type="EMBL" id="KGP72851.1"/>
    </source>
</evidence>
<name>A0A0A2TFK5_9BACI</name>
<dbReference type="STRING" id="1385514.N782_10315"/>
<reference evidence="1 2" key="1">
    <citation type="journal article" date="2015" name="Stand. Genomic Sci.">
        <title>High quality draft genome sequence of the moderately halophilic bacterium Pontibacillus yanchengensis Y32(T) and comparison among Pontibacillus genomes.</title>
        <authorList>
            <person name="Huang J."/>
            <person name="Qiao Z.X."/>
            <person name="Tang J.W."/>
            <person name="Wang G."/>
        </authorList>
    </citation>
    <scope>NUCLEOTIDE SEQUENCE [LARGE SCALE GENOMIC DNA]</scope>
    <source>
        <strain evidence="1 2">Y32</strain>
    </source>
</reference>
<dbReference type="eggNOG" id="ENOG50339ME">
    <property type="taxonomic scope" value="Bacteria"/>
</dbReference>
<comment type="caution">
    <text evidence="1">The sequence shown here is derived from an EMBL/GenBank/DDBJ whole genome shotgun (WGS) entry which is preliminary data.</text>
</comment>
<dbReference type="RefSeq" id="WP_237582636.1">
    <property type="nucleotide sequence ID" value="NZ_AVBF01000022.1"/>
</dbReference>
<evidence type="ECO:0000313" key="2">
    <source>
        <dbReference type="Proteomes" id="UP000030147"/>
    </source>
</evidence>
<protein>
    <recommendedName>
        <fullName evidence="3">DUF2642 domain-containing protein</fullName>
    </recommendedName>
</protein>
<dbReference type="EMBL" id="AVBF01000022">
    <property type="protein sequence ID" value="KGP72851.1"/>
    <property type="molecule type" value="Genomic_DNA"/>
</dbReference>
<dbReference type="Pfam" id="PF10842">
    <property type="entry name" value="DUF2642"/>
    <property type="match status" value="1"/>
</dbReference>
<sequence>MYYPYQDQRVHQQMNTQYMTLVDPYVVQTLQSVVGNVLIVETTKDTIRGKLIEVKPDHIVLTAGDSTFFVRIQQIVTIMPDR</sequence>
<gene>
    <name evidence="1" type="ORF">N782_10315</name>
</gene>
<evidence type="ECO:0008006" key="3">
    <source>
        <dbReference type="Google" id="ProtNLM"/>
    </source>
</evidence>
<organism evidence="1 2">
    <name type="scientific">Pontibacillus yanchengensis Y32</name>
    <dbReference type="NCBI Taxonomy" id="1385514"/>
    <lineage>
        <taxon>Bacteria</taxon>
        <taxon>Bacillati</taxon>
        <taxon>Bacillota</taxon>
        <taxon>Bacilli</taxon>
        <taxon>Bacillales</taxon>
        <taxon>Bacillaceae</taxon>
        <taxon>Pontibacillus</taxon>
    </lineage>
</organism>
<dbReference type="InterPro" id="IPR020139">
    <property type="entry name" value="DUF2642"/>
</dbReference>
<dbReference type="Proteomes" id="UP000030147">
    <property type="component" value="Unassembled WGS sequence"/>
</dbReference>
<accession>A0A0A2TFK5</accession>
<keyword evidence="2" id="KW-1185">Reference proteome</keyword>